<dbReference type="EC" id="2.3.1.16" evidence="10"/>
<feature type="non-terminal residue" evidence="15">
    <location>
        <position position="1"/>
    </location>
</feature>
<dbReference type="InterPro" id="IPR020616">
    <property type="entry name" value="Thiolase_N"/>
</dbReference>
<proteinExistence type="inferred from homology"/>
<dbReference type="InterPro" id="IPR050215">
    <property type="entry name" value="Thiolase-like_sf_Thiolase"/>
</dbReference>
<dbReference type="FunFam" id="3.40.47.10:FF:000032">
    <property type="entry name" value="Peroxisomal 3-ketoacyl-CoA thiolase"/>
    <property type="match status" value="1"/>
</dbReference>
<reference evidence="15" key="1">
    <citation type="submission" date="2015-08" db="EMBL/GenBank/DDBJ databases">
        <authorList>
            <person name="Babu N.S."/>
            <person name="Beckwith C.J."/>
            <person name="Beseler K.G."/>
            <person name="Brison A."/>
            <person name="Carone J.V."/>
            <person name="Caskin T.P."/>
            <person name="Diamond M."/>
            <person name="Durham M.E."/>
            <person name="Foxe J.M."/>
            <person name="Go M."/>
            <person name="Henderson B.A."/>
            <person name="Jones I.B."/>
            <person name="McGettigan J.A."/>
            <person name="Micheletti S.J."/>
            <person name="Nasrallah M.E."/>
            <person name="Ortiz D."/>
            <person name="Piller C.R."/>
            <person name="Privatt S.R."/>
            <person name="Schneider S.L."/>
            <person name="Sharp S."/>
            <person name="Smith T.C."/>
            <person name="Stanton J.D."/>
            <person name="Ullery H.E."/>
            <person name="Wilson R.J."/>
            <person name="Serrano M.G."/>
            <person name="Buck G."/>
            <person name="Lee V."/>
            <person name="Wang Y."/>
            <person name="Carvalho R."/>
            <person name="Voegtly L."/>
            <person name="Shi R."/>
            <person name="Duckworth R."/>
            <person name="Johnson A."/>
            <person name="Loviza R."/>
            <person name="Walstead R."/>
            <person name="Shah Z."/>
            <person name="Kiflezghi M."/>
            <person name="Wade K."/>
            <person name="Ball S.L."/>
            <person name="Bradley K.W."/>
            <person name="Asai D.J."/>
            <person name="Bowman C.A."/>
            <person name="Russell D.A."/>
            <person name="Pope W.H."/>
            <person name="Jacobs-Sera D."/>
            <person name="Hendrix R.W."/>
            <person name="Hatfull G.F."/>
        </authorList>
    </citation>
    <scope>NUCLEOTIDE SEQUENCE</scope>
</reference>
<comment type="similarity">
    <text evidence="3 11">Belongs to the thiolase-like superfamily. Thiolase family.</text>
</comment>
<sequence>KDGSCIHSNLCSFSHLRLLSRGRGPITPVKPTSLPPSTPHPTMEKAAQRQKVLLSHLASAHGTPEVAPQPTSAESHDRRAGDLDDVVIVSTCRTALCRARRGGFKDTPVDDLIAAVLKDTLRRTGIEPEAVGDIVFGSVMGPSSQRANELRMAMLFAGFPHTVPVHTLNRQCSSGLQAMASVAASIKAGYYTMAIAGGVEHMTSNPMNWEGTVNPRVATCQEAADCLIPMGITSENVSAQFGMTRAEQDAFALRSHRLAAAARAAGKFKNEIVPVETVLKDANGEERRVTISEDDGIRPEVTLATLAALKPAFKKGGSTTAGSSSQTTDGAAAVLMMTRREARRRGLPVLAIFRSFAAVGVPPAIMGIGPVAAIPEAVRRAGLGLDDVDVFEINEAFASQALYTVKKLGLDLERVNPNGGAIALGHPLGCTGARQAATLINEMQRRGKAARFGVISMCIGSGMGAAAVLERDFSDDAERSARPATGVHAGLSRQFAG</sequence>
<dbReference type="InterPro" id="IPR016039">
    <property type="entry name" value="Thiolase-like"/>
</dbReference>
<dbReference type="GO" id="GO:0005777">
    <property type="term" value="C:peroxisome"/>
    <property type="evidence" value="ECO:0007669"/>
    <property type="project" value="UniProtKB-SubCell"/>
</dbReference>
<comment type="pathway">
    <text evidence="2">Lipid metabolism; fatty acid metabolism.</text>
</comment>
<dbReference type="InterPro" id="IPR020617">
    <property type="entry name" value="Thiolase_C"/>
</dbReference>
<keyword evidence="6" id="KW-0809">Transit peptide</keyword>
<protein>
    <recommendedName>
        <fullName evidence="10">acetyl-CoA C-acyltransferase</fullName>
        <ecNumber evidence="10">2.3.1.16</ecNumber>
    </recommendedName>
</protein>
<evidence type="ECO:0000256" key="7">
    <source>
        <dbReference type="ARBA" id="ARBA00023098"/>
    </source>
</evidence>
<dbReference type="NCBIfam" id="TIGR01930">
    <property type="entry name" value="AcCoA-C-Actrans"/>
    <property type="match status" value="1"/>
</dbReference>
<evidence type="ECO:0000256" key="1">
    <source>
        <dbReference type="ARBA" id="ARBA00004275"/>
    </source>
</evidence>
<evidence type="ECO:0000259" key="14">
    <source>
        <dbReference type="Pfam" id="PF02803"/>
    </source>
</evidence>
<dbReference type="GO" id="GO:0003988">
    <property type="term" value="F:acetyl-CoA C-acyltransferase activity"/>
    <property type="evidence" value="ECO:0007669"/>
    <property type="project" value="UniProtKB-EC"/>
</dbReference>
<dbReference type="InterPro" id="IPR002155">
    <property type="entry name" value="Thiolase"/>
</dbReference>
<name>A0A1D2AEZ9_AUXPR</name>
<dbReference type="PROSITE" id="PS00099">
    <property type="entry name" value="THIOLASE_3"/>
    <property type="match status" value="1"/>
</dbReference>
<dbReference type="PANTHER" id="PTHR43853:SF8">
    <property type="entry name" value="3-KETOACYL-COA THIOLASE, PEROXISOMAL"/>
    <property type="match status" value="1"/>
</dbReference>
<feature type="domain" description="Thiolase N-terminal" evidence="13">
    <location>
        <begin position="86"/>
        <end position="339"/>
    </location>
</feature>
<evidence type="ECO:0000259" key="13">
    <source>
        <dbReference type="Pfam" id="PF00108"/>
    </source>
</evidence>
<feature type="domain" description="Thiolase C-terminal" evidence="14">
    <location>
        <begin position="348"/>
        <end position="471"/>
    </location>
</feature>
<evidence type="ECO:0000313" key="15">
    <source>
        <dbReference type="EMBL" id="JAT77728.1"/>
    </source>
</evidence>
<dbReference type="PANTHER" id="PTHR43853">
    <property type="entry name" value="3-KETOACYL-COA THIOLASE, PEROXISOMAL"/>
    <property type="match status" value="1"/>
</dbReference>
<dbReference type="Pfam" id="PF02803">
    <property type="entry name" value="Thiolase_C"/>
    <property type="match status" value="1"/>
</dbReference>
<keyword evidence="4 11" id="KW-0808">Transferase</keyword>
<dbReference type="GO" id="GO:0006635">
    <property type="term" value="P:fatty acid beta-oxidation"/>
    <property type="evidence" value="ECO:0007669"/>
    <property type="project" value="TreeGrafter"/>
</dbReference>
<evidence type="ECO:0000256" key="8">
    <source>
        <dbReference type="ARBA" id="ARBA00023140"/>
    </source>
</evidence>
<dbReference type="InterPro" id="IPR020613">
    <property type="entry name" value="Thiolase_CS"/>
</dbReference>
<evidence type="ECO:0000256" key="10">
    <source>
        <dbReference type="ARBA" id="ARBA00024073"/>
    </source>
</evidence>
<evidence type="ECO:0000256" key="11">
    <source>
        <dbReference type="RuleBase" id="RU003557"/>
    </source>
</evidence>
<keyword evidence="7" id="KW-0443">Lipid metabolism</keyword>
<comment type="subcellular location">
    <subcellularLocation>
        <location evidence="1">Peroxisome</location>
    </subcellularLocation>
</comment>
<evidence type="ECO:0000256" key="9">
    <source>
        <dbReference type="ARBA" id="ARBA00023315"/>
    </source>
</evidence>
<gene>
    <name evidence="15" type="ORF">g.100129</name>
</gene>
<dbReference type="Gene3D" id="3.40.47.10">
    <property type="match status" value="1"/>
</dbReference>
<dbReference type="PROSITE" id="PS00737">
    <property type="entry name" value="THIOLASE_2"/>
    <property type="match status" value="1"/>
</dbReference>
<dbReference type="AlphaFoldDB" id="A0A1D2AEZ9"/>
<evidence type="ECO:0000256" key="5">
    <source>
        <dbReference type="ARBA" id="ARBA00022832"/>
    </source>
</evidence>
<evidence type="ECO:0000256" key="2">
    <source>
        <dbReference type="ARBA" id="ARBA00004872"/>
    </source>
</evidence>
<keyword evidence="8" id="KW-0576">Peroxisome</keyword>
<feature type="region of interest" description="Disordered" evidence="12">
    <location>
        <begin position="22"/>
        <end position="45"/>
    </location>
</feature>
<dbReference type="PROSITE" id="PS00098">
    <property type="entry name" value="THIOLASE_1"/>
    <property type="match status" value="1"/>
</dbReference>
<dbReference type="EMBL" id="GDKF01000894">
    <property type="protein sequence ID" value="JAT77728.1"/>
    <property type="molecule type" value="Transcribed_RNA"/>
</dbReference>
<evidence type="ECO:0000256" key="6">
    <source>
        <dbReference type="ARBA" id="ARBA00022946"/>
    </source>
</evidence>
<dbReference type="InterPro" id="IPR020615">
    <property type="entry name" value="Thiolase_acyl_enz_int_AS"/>
</dbReference>
<dbReference type="GO" id="GO:0010124">
    <property type="term" value="P:phenylacetate catabolic process"/>
    <property type="evidence" value="ECO:0007669"/>
    <property type="project" value="TreeGrafter"/>
</dbReference>
<dbReference type="CDD" id="cd00751">
    <property type="entry name" value="thiolase"/>
    <property type="match status" value="1"/>
</dbReference>
<evidence type="ECO:0000256" key="4">
    <source>
        <dbReference type="ARBA" id="ARBA00022679"/>
    </source>
</evidence>
<dbReference type="Pfam" id="PF00108">
    <property type="entry name" value="Thiolase_N"/>
    <property type="match status" value="1"/>
</dbReference>
<accession>A0A1D2AEZ9</accession>
<evidence type="ECO:0000256" key="3">
    <source>
        <dbReference type="ARBA" id="ARBA00010982"/>
    </source>
</evidence>
<keyword evidence="9 11" id="KW-0012">Acyltransferase</keyword>
<dbReference type="SUPFAM" id="SSF53901">
    <property type="entry name" value="Thiolase-like"/>
    <property type="match status" value="2"/>
</dbReference>
<organism evidence="15">
    <name type="scientific">Auxenochlorella protothecoides</name>
    <name type="common">Green microalga</name>
    <name type="synonym">Chlorella protothecoides</name>
    <dbReference type="NCBI Taxonomy" id="3075"/>
    <lineage>
        <taxon>Eukaryota</taxon>
        <taxon>Viridiplantae</taxon>
        <taxon>Chlorophyta</taxon>
        <taxon>core chlorophytes</taxon>
        <taxon>Trebouxiophyceae</taxon>
        <taxon>Chlorellales</taxon>
        <taxon>Chlorellaceae</taxon>
        <taxon>Auxenochlorella</taxon>
    </lineage>
</organism>
<evidence type="ECO:0000256" key="12">
    <source>
        <dbReference type="SAM" id="MobiDB-lite"/>
    </source>
</evidence>
<dbReference type="InterPro" id="IPR020610">
    <property type="entry name" value="Thiolase_AS"/>
</dbReference>
<keyword evidence="5" id="KW-0276">Fatty acid metabolism</keyword>